<feature type="coiled-coil region" evidence="2">
    <location>
        <begin position="617"/>
        <end position="691"/>
    </location>
</feature>
<dbReference type="InterPro" id="IPR001932">
    <property type="entry name" value="PPM-type_phosphatase-like_dom"/>
</dbReference>
<feature type="compositionally biased region" description="Polar residues" evidence="3">
    <location>
        <begin position="580"/>
        <end position="596"/>
    </location>
</feature>
<dbReference type="Pfam" id="PF00571">
    <property type="entry name" value="CBS"/>
    <property type="match status" value="2"/>
</dbReference>
<feature type="compositionally biased region" description="Polar residues" evidence="3">
    <location>
        <begin position="602"/>
        <end position="614"/>
    </location>
</feature>
<dbReference type="STRING" id="1202772.A0A1V9Z9D8"/>
<dbReference type="Gene3D" id="3.10.580.10">
    <property type="entry name" value="CBS-domain"/>
    <property type="match status" value="1"/>
</dbReference>
<dbReference type="PROSITE" id="PS51746">
    <property type="entry name" value="PPM_2"/>
    <property type="match status" value="1"/>
</dbReference>
<dbReference type="SUPFAM" id="SSF54631">
    <property type="entry name" value="CBS-domain pair"/>
    <property type="match status" value="1"/>
</dbReference>
<dbReference type="EMBL" id="JNBR01000356">
    <property type="protein sequence ID" value="OQR94625.1"/>
    <property type="molecule type" value="Genomic_DNA"/>
</dbReference>
<keyword evidence="1" id="KW-0129">CBS domain</keyword>
<evidence type="ECO:0000256" key="1">
    <source>
        <dbReference type="PROSITE-ProRule" id="PRU00703"/>
    </source>
</evidence>
<feature type="region of interest" description="Disordered" evidence="3">
    <location>
        <begin position="580"/>
        <end position="614"/>
    </location>
</feature>
<keyword evidence="2" id="KW-0175">Coiled coil</keyword>
<feature type="domain" description="CBS" evidence="4">
    <location>
        <begin position="106"/>
        <end position="163"/>
    </location>
</feature>
<evidence type="ECO:0000313" key="6">
    <source>
        <dbReference type="EMBL" id="OQR94625.1"/>
    </source>
</evidence>
<evidence type="ECO:0000313" key="7">
    <source>
        <dbReference type="Proteomes" id="UP000243579"/>
    </source>
</evidence>
<name>A0A1V9Z9D8_ACHHY</name>
<dbReference type="SUPFAM" id="SSF81606">
    <property type="entry name" value="PP2C-like"/>
    <property type="match status" value="1"/>
</dbReference>
<dbReference type="AlphaFoldDB" id="A0A1V9Z9D8"/>
<dbReference type="SMART" id="SM00116">
    <property type="entry name" value="CBS"/>
    <property type="match status" value="2"/>
</dbReference>
<dbReference type="SMART" id="SM00331">
    <property type="entry name" value="PP2C_SIG"/>
    <property type="match status" value="1"/>
</dbReference>
<dbReference type="GO" id="GO:0004722">
    <property type="term" value="F:protein serine/threonine phosphatase activity"/>
    <property type="evidence" value="ECO:0007669"/>
    <property type="project" value="TreeGrafter"/>
</dbReference>
<dbReference type="InterPro" id="IPR036457">
    <property type="entry name" value="PPM-type-like_dom_sf"/>
</dbReference>
<keyword evidence="7" id="KW-1185">Reference proteome</keyword>
<evidence type="ECO:0000259" key="5">
    <source>
        <dbReference type="PROSITE" id="PS51746"/>
    </source>
</evidence>
<evidence type="ECO:0000256" key="3">
    <source>
        <dbReference type="SAM" id="MobiDB-lite"/>
    </source>
</evidence>
<dbReference type="InterPro" id="IPR046342">
    <property type="entry name" value="CBS_dom_sf"/>
</dbReference>
<sequence>MLRWTSVLGRRLAPLHAWNRSYGTMSASDLLKVAVNSRNQATSIITKNATLLTAVEKMAAYANSSTLIVVDEEKKVVGLLTQNNIISSIAKQGPSWKDLPVKDAAMPTKDIIHVTPDDPLPVCRAVMTLSGRSELPVISGDSLLGIISLTDIAALISKTDSQSDGETHSAKSDYIHLILPRKGLPKNTSVASSAMYASARAHIANLPRSGKPTPCTQFYLHAFALSIPHPQKVATGGEDAYFLGTSASPAPTKPSDVLCFGVADGVGSWFEQGISAGKYSRELMKAAQAAARVSETKDPLINPSEVLNAAWHSVNQHSIVGSATACVVSLDPNQCELYAVNLGDSGFLIIRDKKSDLKSAEMRGTLDGSLMRKLENRDTDLTPAGRRKGAHVSYRSPQQLHYFNCPFQVRRLPNTASDRSQLGYFEPGPDMPAGSGPLFETPAEAVNLRVPVMEGDLIVLATDGLFDNVNEEQLLEIVASEPEVEAMTKKLVKRAYDLSLDRTIDSPFARLAKENDKMWGGGMPDDITIIVARVLKCEMLLGRLGGIGYGVGLGAILGTCAFDMSIRVYNKEAFEDLQQQALSNSRSPTTRSVTKSPHQHSGLGSANTSDLSTATRQKRLQMKHEIYQKEQEELQKKLAHSISENLAKERNRRDAKYLRLQNEIDEGKALAAELEERLVLKEESEKRQKQRLYDEWTEKVYNRLNHPINDKVRAMDAKQLNQHKQEAYQRFLDAANKKGCLFRDIIIESDYDPLHDHTYIKQVARVDDPSLRVLKNRESEEAIANEGRHITTDSMDAARVPGTVLGRADNLDTKLWAAGTFESTPYGYFNKMMSSTMSEEGSKTYESRVKFDHYDVDKTSATLNGEFPRGKRTIFEGVDRKDKVQLG</sequence>
<dbReference type="InterPro" id="IPR000644">
    <property type="entry name" value="CBS_dom"/>
</dbReference>
<gene>
    <name evidence="6" type="ORF">ACHHYP_01024</name>
</gene>
<dbReference type="PROSITE" id="PS51371">
    <property type="entry name" value="CBS"/>
    <property type="match status" value="2"/>
</dbReference>
<dbReference type="InterPro" id="IPR039123">
    <property type="entry name" value="PPTC7"/>
</dbReference>
<organism evidence="6 7">
    <name type="scientific">Achlya hypogyna</name>
    <name type="common">Oomycete</name>
    <name type="synonym">Protoachlya hypogyna</name>
    <dbReference type="NCBI Taxonomy" id="1202772"/>
    <lineage>
        <taxon>Eukaryota</taxon>
        <taxon>Sar</taxon>
        <taxon>Stramenopiles</taxon>
        <taxon>Oomycota</taxon>
        <taxon>Saprolegniomycetes</taxon>
        <taxon>Saprolegniales</taxon>
        <taxon>Achlyaceae</taxon>
        <taxon>Achlya</taxon>
    </lineage>
</organism>
<proteinExistence type="predicted"/>
<reference evidence="6 7" key="1">
    <citation type="journal article" date="2014" name="Genome Biol. Evol.">
        <title>The secreted proteins of Achlya hypogyna and Thraustotheca clavata identify the ancestral oomycete secretome and reveal gene acquisitions by horizontal gene transfer.</title>
        <authorList>
            <person name="Misner I."/>
            <person name="Blouin N."/>
            <person name="Leonard G."/>
            <person name="Richards T.A."/>
            <person name="Lane C.E."/>
        </authorList>
    </citation>
    <scope>NUCLEOTIDE SEQUENCE [LARGE SCALE GENOMIC DNA]</scope>
    <source>
        <strain evidence="6 7">ATCC 48635</strain>
    </source>
</reference>
<dbReference type="OrthoDB" id="60843at2759"/>
<dbReference type="PANTHER" id="PTHR12320:SF1">
    <property type="entry name" value="PROTEIN PHOSPHATASE PTC7 HOMOLOG"/>
    <property type="match status" value="1"/>
</dbReference>
<evidence type="ECO:0000259" key="4">
    <source>
        <dbReference type="PROSITE" id="PS51371"/>
    </source>
</evidence>
<dbReference type="PANTHER" id="PTHR12320">
    <property type="entry name" value="PROTEIN PHOSPHATASE 2C"/>
    <property type="match status" value="1"/>
</dbReference>
<feature type="domain" description="PPM-type phosphatase" evidence="5">
    <location>
        <begin position="224"/>
        <end position="534"/>
    </location>
</feature>
<dbReference type="Proteomes" id="UP000243579">
    <property type="component" value="Unassembled WGS sequence"/>
</dbReference>
<evidence type="ECO:0000256" key="2">
    <source>
        <dbReference type="SAM" id="Coils"/>
    </source>
</evidence>
<dbReference type="SMART" id="SM00332">
    <property type="entry name" value="PP2Cc"/>
    <property type="match status" value="1"/>
</dbReference>
<feature type="domain" description="CBS" evidence="4">
    <location>
        <begin position="38"/>
        <end position="95"/>
    </location>
</feature>
<accession>A0A1V9Z9D8</accession>
<comment type="caution">
    <text evidence="6">The sequence shown here is derived from an EMBL/GenBank/DDBJ whole genome shotgun (WGS) entry which is preliminary data.</text>
</comment>
<dbReference type="Gene3D" id="3.60.40.10">
    <property type="entry name" value="PPM-type phosphatase domain"/>
    <property type="match status" value="1"/>
</dbReference>
<protein>
    <submittedName>
        <fullName evidence="6">Phosphatase PTC7 family protein</fullName>
    </submittedName>
</protein>